<evidence type="ECO:0000256" key="2">
    <source>
        <dbReference type="ARBA" id="ARBA00022617"/>
    </source>
</evidence>
<keyword evidence="5" id="KW-0443">Lipid metabolism</keyword>
<keyword evidence="7" id="KW-0472">Membrane</keyword>
<evidence type="ECO:0000256" key="3">
    <source>
        <dbReference type="ARBA" id="ARBA00022723"/>
    </source>
</evidence>
<dbReference type="PANTHER" id="PTHR24304:SF2">
    <property type="entry name" value="24-HYDROXYCHOLESTEROL 7-ALPHA-HYDROXYLASE"/>
    <property type="match status" value="1"/>
</dbReference>
<evidence type="ECO:0000256" key="8">
    <source>
        <dbReference type="SAM" id="SignalP"/>
    </source>
</evidence>
<keyword evidence="8" id="KW-0732">Signal</keyword>
<dbReference type="AlphaFoldDB" id="A0A8C4X8W6"/>
<feature type="chain" id="PRO_5034160736" evidence="8">
    <location>
        <begin position="16"/>
        <end position="465"/>
    </location>
</feature>
<protein>
    <submittedName>
        <fullName evidence="9">Cytochrome P450, family 39, subfamily A, polypeptide 1</fullName>
    </submittedName>
</protein>
<dbReference type="InterPro" id="IPR002403">
    <property type="entry name" value="Cyt_P450_E_grp-IV"/>
</dbReference>
<dbReference type="Pfam" id="PF00067">
    <property type="entry name" value="p450"/>
    <property type="match status" value="1"/>
</dbReference>
<evidence type="ECO:0000313" key="9">
    <source>
        <dbReference type="Ensembl" id="ENSECRP00000013302.1"/>
    </source>
</evidence>
<evidence type="ECO:0000256" key="7">
    <source>
        <dbReference type="SAM" id="Phobius"/>
    </source>
</evidence>
<reference evidence="9" key="2">
    <citation type="submission" date="2025-08" db="UniProtKB">
        <authorList>
            <consortium name="Ensembl"/>
        </authorList>
    </citation>
    <scope>IDENTIFICATION</scope>
</reference>
<dbReference type="GO" id="GO:0005506">
    <property type="term" value="F:iron ion binding"/>
    <property type="evidence" value="ECO:0007669"/>
    <property type="project" value="InterPro"/>
</dbReference>
<keyword evidence="5" id="KW-0753">Steroid metabolism</keyword>
<dbReference type="PRINTS" id="PR00465">
    <property type="entry name" value="EP450IV"/>
</dbReference>
<dbReference type="GeneTree" id="ENSGT00940000153141"/>
<comment type="cofactor">
    <cofactor evidence="6">
        <name>heme</name>
        <dbReference type="ChEBI" id="CHEBI:30413"/>
    </cofactor>
</comment>
<evidence type="ECO:0000256" key="1">
    <source>
        <dbReference type="ARBA" id="ARBA00010617"/>
    </source>
</evidence>
<dbReference type="Ensembl" id="ENSECRT00000013533.1">
    <property type="protein sequence ID" value="ENSECRP00000013302.1"/>
    <property type="gene ID" value="ENSECRG00000008864.1"/>
</dbReference>
<dbReference type="PANTHER" id="PTHR24304">
    <property type="entry name" value="CYTOCHROME P450 FAMILY 7"/>
    <property type="match status" value="1"/>
</dbReference>
<dbReference type="InterPro" id="IPR001128">
    <property type="entry name" value="Cyt_P450"/>
</dbReference>
<comment type="similarity">
    <text evidence="1">Belongs to the cytochrome P450 family.</text>
</comment>
<dbReference type="Gene3D" id="1.10.630.10">
    <property type="entry name" value="Cytochrome P450"/>
    <property type="match status" value="1"/>
</dbReference>
<reference evidence="9" key="1">
    <citation type="submission" date="2021-06" db="EMBL/GenBank/DDBJ databases">
        <authorList>
            <consortium name="Wellcome Sanger Institute Data Sharing"/>
        </authorList>
    </citation>
    <scope>NUCLEOTIDE SEQUENCE [LARGE SCALE GENOMIC DNA]</scope>
</reference>
<dbReference type="GO" id="GO:0042632">
    <property type="term" value="P:cholesterol homeostasis"/>
    <property type="evidence" value="ECO:0007669"/>
    <property type="project" value="TreeGrafter"/>
</dbReference>
<feature type="transmembrane region" description="Helical" evidence="7">
    <location>
        <begin position="262"/>
        <end position="286"/>
    </location>
</feature>
<dbReference type="GO" id="GO:0008396">
    <property type="term" value="F:oxysterol 7-alpha-hydroxylase activity"/>
    <property type="evidence" value="ECO:0007669"/>
    <property type="project" value="TreeGrafter"/>
</dbReference>
<dbReference type="SUPFAM" id="SSF48264">
    <property type="entry name" value="Cytochrome P450"/>
    <property type="match status" value="1"/>
</dbReference>
<keyword evidence="7" id="KW-1133">Transmembrane helix</keyword>
<organism evidence="9 10">
    <name type="scientific">Erpetoichthys calabaricus</name>
    <name type="common">Rope fish</name>
    <name type="synonym">Calamoichthys calabaricus</name>
    <dbReference type="NCBI Taxonomy" id="27687"/>
    <lineage>
        <taxon>Eukaryota</taxon>
        <taxon>Metazoa</taxon>
        <taxon>Chordata</taxon>
        <taxon>Craniata</taxon>
        <taxon>Vertebrata</taxon>
        <taxon>Euteleostomi</taxon>
        <taxon>Actinopterygii</taxon>
        <taxon>Polypteriformes</taxon>
        <taxon>Polypteridae</taxon>
        <taxon>Erpetoichthys</taxon>
    </lineage>
</organism>
<name>A0A8C4X8W6_ERPCA</name>
<evidence type="ECO:0000256" key="6">
    <source>
        <dbReference type="PIRSR" id="PIRSR602403-1"/>
    </source>
</evidence>
<dbReference type="InterPro" id="IPR036396">
    <property type="entry name" value="Cyt_P450_sf"/>
</dbReference>
<keyword evidence="10" id="KW-1185">Reference proteome</keyword>
<sequence length="465" mass="53660">MVPAVLCLIVVLVLSFCLFYTKNKQHNYPPCIRGWLPWFGVAFQFGRAPLDFVEKARAKYGPVFTVLAAGKRLTFITLHEDFNTFFTSKDVDFQQAVQDPVRHTASIEKDSFNKNHHMCHAFIKERLTRSNLSVFFADLCDEFNNQLKLMKQEGSDDLADIVRCLMYPAVMSNLLGKECCPNCQTEKEEFKKHFLVYDEGFEYGTQLPEFFLREWANSKTWLLTFMENIIFQAQKNKPSKADAKTLLHHLMLNITDKFVSNYGLLMVWASLANAIPITFWTLGFILSEPSVYKTAMQEITSVFACKDTTNITVTESDLGSLTYIKCCMLESIRLRSPGAITRKVVQPLRIQNYIIPPGDLLMLSPFWAHRNPKLFPDPEKFIPERWKHSDLEKNVFLEGFVAFGGGRYQCPGRWYALMEIQMFVSLTLYKYEFTLLDALPKPSLHHLVGTQQPEGPCRVHYKQIK</sequence>
<keyword evidence="3 6" id="KW-0479">Metal-binding</keyword>
<dbReference type="GO" id="GO:0020037">
    <property type="term" value="F:heme binding"/>
    <property type="evidence" value="ECO:0007669"/>
    <property type="project" value="InterPro"/>
</dbReference>
<feature type="signal peptide" evidence="8">
    <location>
        <begin position="1"/>
        <end position="15"/>
    </location>
</feature>
<evidence type="ECO:0000256" key="5">
    <source>
        <dbReference type="ARBA" id="ARBA00023221"/>
    </source>
</evidence>
<dbReference type="GO" id="GO:0006699">
    <property type="term" value="P:bile acid biosynthetic process"/>
    <property type="evidence" value="ECO:0007669"/>
    <property type="project" value="TreeGrafter"/>
</dbReference>
<dbReference type="InterPro" id="IPR050529">
    <property type="entry name" value="CYP450_sterol_14alpha_dmase"/>
</dbReference>
<keyword evidence="2 6" id="KW-0349">Heme</keyword>
<evidence type="ECO:0000313" key="10">
    <source>
        <dbReference type="Proteomes" id="UP000694620"/>
    </source>
</evidence>
<feature type="binding site" description="axial binding residue" evidence="6">
    <location>
        <position position="410"/>
    </location>
    <ligand>
        <name>heme</name>
        <dbReference type="ChEBI" id="CHEBI:30413"/>
    </ligand>
    <ligandPart>
        <name>Fe</name>
        <dbReference type="ChEBI" id="CHEBI:18248"/>
    </ligandPart>
</feature>
<keyword evidence="4 6" id="KW-0408">Iron</keyword>
<gene>
    <name evidence="9" type="primary">cyp39a1</name>
</gene>
<proteinExistence type="inferred from homology"/>
<dbReference type="Proteomes" id="UP000694620">
    <property type="component" value="Chromosome 3"/>
</dbReference>
<reference evidence="9" key="3">
    <citation type="submission" date="2025-09" db="UniProtKB">
        <authorList>
            <consortium name="Ensembl"/>
        </authorList>
    </citation>
    <scope>IDENTIFICATION</scope>
</reference>
<keyword evidence="7" id="KW-0812">Transmembrane</keyword>
<accession>A0A8C4X8W6</accession>
<evidence type="ECO:0000256" key="4">
    <source>
        <dbReference type="ARBA" id="ARBA00023004"/>
    </source>
</evidence>